<dbReference type="Pfam" id="PF00753">
    <property type="entry name" value="Lactamase_B"/>
    <property type="match status" value="1"/>
</dbReference>
<feature type="binding site" evidence="7">
    <location>
        <position position="129"/>
    </location>
    <ligand>
        <name>Zn(2+)</name>
        <dbReference type="ChEBI" id="CHEBI:29105"/>
        <label>1</label>
    </ligand>
</feature>
<gene>
    <name evidence="7 9" type="primary">gloB</name>
    <name evidence="9" type="ORF">H2021_00720</name>
</gene>
<dbReference type="PANTHER" id="PTHR43705">
    <property type="entry name" value="HYDROXYACYLGLUTATHIONE HYDROLASE"/>
    <property type="match status" value="1"/>
</dbReference>
<feature type="binding site" evidence="7">
    <location>
        <position position="57"/>
    </location>
    <ligand>
        <name>Zn(2+)</name>
        <dbReference type="ChEBI" id="CHEBI:29105"/>
        <label>2</label>
    </ligand>
</feature>
<dbReference type="GO" id="GO:0004416">
    <property type="term" value="F:hydroxyacylglutathione hydrolase activity"/>
    <property type="evidence" value="ECO:0007669"/>
    <property type="project" value="UniProtKB-UniRule"/>
</dbReference>
<comment type="catalytic activity">
    <reaction evidence="1 7">
        <text>an S-(2-hydroxyacyl)glutathione + H2O = a 2-hydroxy carboxylate + glutathione + H(+)</text>
        <dbReference type="Rhea" id="RHEA:21864"/>
        <dbReference type="ChEBI" id="CHEBI:15377"/>
        <dbReference type="ChEBI" id="CHEBI:15378"/>
        <dbReference type="ChEBI" id="CHEBI:57925"/>
        <dbReference type="ChEBI" id="CHEBI:58896"/>
        <dbReference type="ChEBI" id="CHEBI:71261"/>
        <dbReference type="EC" id="3.1.2.6"/>
    </reaction>
</comment>
<evidence type="ECO:0000256" key="4">
    <source>
        <dbReference type="ARBA" id="ARBA00022723"/>
    </source>
</evidence>
<dbReference type="CDD" id="cd07723">
    <property type="entry name" value="hydroxyacylglutathione_hydrolase_MBL-fold"/>
    <property type="match status" value="1"/>
</dbReference>
<dbReference type="InterPro" id="IPR017782">
    <property type="entry name" value="Hydroxyacylglutathione_Hdrlase"/>
</dbReference>
<dbReference type="Proteomes" id="UP000585327">
    <property type="component" value="Unassembled WGS sequence"/>
</dbReference>
<dbReference type="InterPro" id="IPR036866">
    <property type="entry name" value="RibonucZ/Hydroxyglut_hydro"/>
</dbReference>
<comment type="subunit">
    <text evidence="7">Monomer.</text>
</comment>
<comment type="function">
    <text evidence="7">Thiolesterase that catalyzes the hydrolysis of S-D-lactoyl-glutathione to form glutathione and D-lactic acid.</text>
</comment>
<dbReference type="EC" id="3.1.2.6" evidence="7"/>
<comment type="caution">
    <text evidence="9">The sequence shown here is derived from an EMBL/GenBank/DDBJ whole genome shotgun (WGS) entry which is preliminary data.</text>
</comment>
<dbReference type="AlphaFoldDB" id="A0A838YFT4"/>
<dbReference type="InterPro" id="IPR050110">
    <property type="entry name" value="Glyoxalase_II_hydrolase"/>
</dbReference>
<sequence length="254" mass="28845">MLEIKAIHAFSDNYIWLLSTNEGSVVIDPGDFGPVSDYIKNHNKDLVGVLITHHHFDHTGGLKELTKDYEIPVIGPKNNISEINKIVKHGDKVNIVGLEFDVIAVPGHTLDHIAFYCENDGEPFLFCGDTLFAGGCGRIFEGTAHQMYDSLQLLKNLPKNTKVYCAHEYTEQNLEFALMVEPKNNDLQARYANVKKLRSENKITIPSNIDIEIKTNPFLRCDEDDIKKLIFEKYDISGDNPTTFKAVREWKDTF</sequence>
<dbReference type="PIRSF" id="PIRSF005457">
    <property type="entry name" value="Glx"/>
    <property type="match status" value="1"/>
</dbReference>
<dbReference type="NCBIfam" id="TIGR03413">
    <property type="entry name" value="GSH_gloB"/>
    <property type="match status" value="1"/>
</dbReference>
<dbReference type="SUPFAM" id="SSF56281">
    <property type="entry name" value="Metallo-hydrolase/oxidoreductase"/>
    <property type="match status" value="1"/>
</dbReference>
<feature type="binding site" evidence="7">
    <location>
        <position position="53"/>
    </location>
    <ligand>
        <name>Zn(2+)</name>
        <dbReference type="ChEBI" id="CHEBI:29105"/>
        <label>1</label>
    </ligand>
</feature>
<feature type="binding site" evidence="7">
    <location>
        <position position="108"/>
    </location>
    <ligand>
        <name>Zn(2+)</name>
        <dbReference type="ChEBI" id="CHEBI:29105"/>
        <label>1</label>
    </ligand>
</feature>
<evidence type="ECO:0000259" key="8">
    <source>
        <dbReference type="SMART" id="SM00849"/>
    </source>
</evidence>
<dbReference type="PANTHER" id="PTHR43705:SF1">
    <property type="entry name" value="HYDROXYACYLGLUTATHIONE HYDROLASE GLOB"/>
    <property type="match status" value="1"/>
</dbReference>
<dbReference type="InterPro" id="IPR035680">
    <property type="entry name" value="Clx_II_MBL"/>
</dbReference>
<evidence type="ECO:0000256" key="2">
    <source>
        <dbReference type="ARBA" id="ARBA00004963"/>
    </source>
</evidence>
<dbReference type="SMART" id="SM00849">
    <property type="entry name" value="Lactamase_B"/>
    <property type="match status" value="1"/>
</dbReference>
<organism evidence="9 10">
    <name type="scientific">SAR86 cluster bacterium</name>
    <dbReference type="NCBI Taxonomy" id="2030880"/>
    <lineage>
        <taxon>Bacteria</taxon>
        <taxon>Pseudomonadati</taxon>
        <taxon>Pseudomonadota</taxon>
        <taxon>Gammaproteobacteria</taxon>
        <taxon>SAR86 cluster</taxon>
    </lineage>
</organism>
<dbReference type="InterPro" id="IPR001279">
    <property type="entry name" value="Metallo-B-lactamas"/>
</dbReference>
<evidence type="ECO:0000256" key="5">
    <source>
        <dbReference type="ARBA" id="ARBA00022801"/>
    </source>
</evidence>
<dbReference type="EMBL" id="JACETM010000003">
    <property type="protein sequence ID" value="MBA4723717.1"/>
    <property type="molecule type" value="Genomic_DNA"/>
</dbReference>
<evidence type="ECO:0000313" key="9">
    <source>
        <dbReference type="EMBL" id="MBA4723717.1"/>
    </source>
</evidence>
<evidence type="ECO:0000256" key="7">
    <source>
        <dbReference type="HAMAP-Rule" id="MF_01374"/>
    </source>
</evidence>
<dbReference type="UniPathway" id="UPA00619">
    <property type="reaction ID" value="UER00676"/>
</dbReference>
<keyword evidence="5 7" id="KW-0378">Hydrolase</keyword>
<evidence type="ECO:0000256" key="1">
    <source>
        <dbReference type="ARBA" id="ARBA00001623"/>
    </source>
</evidence>
<keyword evidence="4 7" id="KW-0479">Metal-binding</keyword>
<feature type="binding site" evidence="7">
    <location>
        <position position="55"/>
    </location>
    <ligand>
        <name>Zn(2+)</name>
        <dbReference type="ChEBI" id="CHEBI:29105"/>
        <label>1</label>
    </ligand>
</feature>
<dbReference type="Gene3D" id="3.60.15.10">
    <property type="entry name" value="Ribonuclease Z/Hydroxyacylglutathione hydrolase-like"/>
    <property type="match status" value="1"/>
</dbReference>
<dbReference type="InterPro" id="IPR032282">
    <property type="entry name" value="HAGH_C"/>
</dbReference>
<feature type="binding site" evidence="7">
    <location>
        <position position="167"/>
    </location>
    <ligand>
        <name>Zn(2+)</name>
        <dbReference type="ChEBI" id="CHEBI:29105"/>
        <label>2</label>
    </ligand>
</feature>
<feature type="binding site" evidence="7">
    <location>
        <position position="129"/>
    </location>
    <ligand>
        <name>Zn(2+)</name>
        <dbReference type="ChEBI" id="CHEBI:29105"/>
        <label>2</label>
    </ligand>
</feature>
<comment type="cofactor">
    <cofactor evidence="7">
        <name>Zn(2+)</name>
        <dbReference type="ChEBI" id="CHEBI:29105"/>
    </cofactor>
    <text evidence="7">Binds 2 Zn(2+) ions per subunit.</text>
</comment>
<reference evidence="9 10" key="1">
    <citation type="submission" date="2020-06" db="EMBL/GenBank/DDBJ databases">
        <title>Dysbiosis in marine aquaculture revealed through microbiome analysis: reverse ecology for environmental sustainability.</title>
        <authorList>
            <person name="Haro-Moreno J.M."/>
            <person name="Coutinho F.H."/>
            <person name="Zaragoza-Solas A."/>
            <person name="Picazo A."/>
            <person name="Almagro-Moreno S."/>
            <person name="Lopez-Perez M."/>
        </authorList>
    </citation>
    <scope>NUCLEOTIDE SEQUENCE [LARGE SCALE GENOMIC DNA]</scope>
    <source>
        <strain evidence="9">MCMED-G42</strain>
    </source>
</reference>
<evidence type="ECO:0000256" key="6">
    <source>
        <dbReference type="ARBA" id="ARBA00022833"/>
    </source>
</evidence>
<evidence type="ECO:0000256" key="3">
    <source>
        <dbReference type="ARBA" id="ARBA00006759"/>
    </source>
</evidence>
<name>A0A838YFT4_9GAMM</name>
<keyword evidence="6 7" id="KW-0862">Zinc</keyword>
<feature type="binding site" evidence="7">
    <location>
        <position position="58"/>
    </location>
    <ligand>
        <name>Zn(2+)</name>
        <dbReference type="ChEBI" id="CHEBI:29105"/>
        <label>2</label>
    </ligand>
</feature>
<dbReference type="Pfam" id="PF16123">
    <property type="entry name" value="HAGH_C"/>
    <property type="match status" value="1"/>
</dbReference>
<dbReference type="GO" id="GO:0046872">
    <property type="term" value="F:metal ion binding"/>
    <property type="evidence" value="ECO:0007669"/>
    <property type="project" value="UniProtKB-KW"/>
</dbReference>
<accession>A0A838YFT4</accession>
<feature type="domain" description="Metallo-beta-lactamase" evidence="8">
    <location>
        <begin position="12"/>
        <end position="167"/>
    </location>
</feature>
<dbReference type="GO" id="GO:0019243">
    <property type="term" value="P:methylglyoxal catabolic process to D-lactate via S-lactoyl-glutathione"/>
    <property type="evidence" value="ECO:0007669"/>
    <property type="project" value="UniProtKB-UniRule"/>
</dbReference>
<evidence type="ECO:0000313" key="10">
    <source>
        <dbReference type="Proteomes" id="UP000585327"/>
    </source>
</evidence>
<dbReference type="HAMAP" id="MF_01374">
    <property type="entry name" value="Glyoxalase_2"/>
    <property type="match status" value="1"/>
</dbReference>
<protein>
    <recommendedName>
        <fullName evidence="7">Hydroxyacylglutathione hydrolase</fullName>
        <ecNumber evidence="7">3.1.2.6</ecNumber>
    </recommendedName>
    <alternativeName>
        <fullName evidence="7">Glyoxalase II</fullName>
        <shortName evidence="7">Glx II</shortName>
    </alternativeName>
</protein>
<proteinExistence type="inferred from homology"/>
<comment type="pathway">
    <text evidence="2 7">Secondary metabolite metabolism; methylglyoxal degradation; (R)-lactate from methylglyoxal: step 2/2.</text>
</comment>
<comment type="similarity">
    <text evidence="3 7">Belongs to the metallo-beta-lactamase superfamily. Glyoxalase II family.</text>
</comment>